<gene>
    <name evidence="1" type="ORF">AEth_00170</name>
</gene>
<dbReference type="AlphaFoldDB" id="A0A8B3S423"/>
<name>A0A8B3S423_9EURY</name>
<dbReference type="Proteomes" id="UP000291831">
    <property type="component" value="Unassembled WGS sequence"/>
</dbReference>
<dbReference type="EMBL" id="RPGO01000003">
    <property type="protein sequence ID" value="RZB33053.1"/>
    <property type="molecule type" value="Genomic_DNA"/>
</dbReference>
<accession>A0A8B3S423</accession>
<evidence type="ECO:0000313" key="2">
    <source>
        <dbReference type="Proteomes" id="UP000291831"/>
    </source>
</evidence>
<sequence>MAVASLNDFEDNLETQLTNITETGDIIRHFRHLIRQDKQKSTIALEIFENDKITLDLLYSKELS</sequence>
<evidence type="ECO:0000313" key="1">
    <source>
        <dbReference type="EMBL" id="RZB33053.1"/>
    </source>
</evidence>
<comment type="caution">
    <text evidence="1">The sequence shown here is derived from an EMBL/GenBank/DDBJ whole genome shotgun (WGS) entry which is preliminary data.</text>
</comment>
<proteinExistence type="predicted"/>
<protein>
    <submittedName>
        <fullName evidence="1">Uncharacterized protein</fullName>
    </submittedName>
</protein>
<organism evidence="1 2">
    <name type="scientific">Candidatus Argoarchaeum ethanivorans</name>
    <dbReference type="NCBI Taxonomy" id="2608793"/>
    <lineage>
        <taxon>Archaea</taxon>
        <taxon>Methanobacteriati</taxon>
        <taxon>Methanobacteriota</taxon>
        <taxon>Stenosarchaea group</taxon>
        <taxon>Methanomicrobia</taxon>
        <taxon>Methanosarcinales</taxon>
        <taxon>Methanosarcinales incertae sedis</taxon>
        <taxon>GOM Arc I cluster</taxon>
        <taxon>Candidatus Argoarchaeum</taxon>
    </lineage>
</organism>
<reference evidence="2" key="1">
    <citation type="submission" date="2019-01" db="EMBL/GenBank/DDBJ databases">
        <title>Anaerobic oxidation of ethane by archaea from a marine hydrocarbon seep.</title>
        <authorList>
            <person name="Musat F."/>
        </authorList>
    </citation>
    <scope>NUCLEOTIDE SEQUENCE [LARGE SCALE GENOMIC DNA]</scope>
</reference>